<reference evidence="1 2" key="1">
    <citation type="submission" date="2023-10" db="EMBL/GenBank/DDBJ databases">
        <title>Rubellicoccus peritrichatus gen. nov., sp. nov., isolated from an algae of coral reef tank.</title>
        <authorList>
            <person name="Luo J."/>
        </authorList>
    </citation>
    <scope>NUCLEOTIDE SEQUENCE [LARGE SCALE GENOMIC DNA]</scope>
    <source>
        <strain evidence="1 2">CR14</strain>
    </source>
</reference>
<keyword evidence="2" id="KW-1185">Reference proteome</keyword>
<accession>A0AAQ3QXN4</accession>
<dbReference type="EMBL" id="CP136920">
    <property type="protein sequence ID" value="WOO43035.1"/>
    <property type="molecule type" value="Genomic_DNA"/>
</dbReference>
<evidence type="ECO:0000313" key="1">
    <source>
        <dbReference type="EMBL" id="WOO43035.1"/>
    </source>
</evidence>
<name>A0AAQ3QXN4_9BACT</name>
<sequence>MNRIYLSMLVLLFVGCGESNQQGSIHDKVFDVTIKNEIKDRLSLFFDQYDLSESDEAFLVNQVYRISLAIDETSDSSDEGRLFSMRELMERKLLKDVKEKFGESFAEKFMSFLNENKVIDDTMKMFDD</sequence>
<proteinExistence type="predicted"/>
<dbReference type="PROSITE" id="PS51257">
    <property type="entry name" value="PROKAR_LIPOPROTEIN"/>
    <property type="match status" value="1"/>
</dbReference>
<organism evidence="1 2">
    <name type="scientific">Rubellicoccus peritrichatus</name>
    <dbReference type="NCBI Taxonomy" id="3080537"/>
    <lineage>
        <taxon>Bacteria</taxon>
        <taxon>Pseudomonadati</taxon>
        <taxon>Verrucomicrobiota</taxon>
        <taxon>Opitutia</taxon>
        <taxon>Puniceicoccales</taxon>
        <taxon>Cerasicoccaceae</taxon>
        <taxon>Rubellicoccus</taxon>
    </lineage>
</organism>
<dbReference type="RefSeq" id="WP_317835571.1">
    <property type="nucleotide sequence ID" value="NZ_CP136920.1"/>
</dbReference>
<dbReference type="KEGG" id="puo:RZN69_08010"/>
<protein>
    <submittedName>
        <fullName evidence="1">Uncharacterized protein</fullName>
    </submittedName>
</protein>
<dbReference type="AlphaFoldDB" id="A0AAQ3QXN4"/>
<dbReference type="Proteomes" id="UP001304300">
    <property type="component" value="Chromosome"/>
</dbReference>
<evidence type="ECO:0000313" key="2">
    <source>
        <dbReference type="Proteomes" id="UP001304300"/>
    </source>
</evidence>
<gene>
    <name evidence="1" type="ORF">RZN69_08010</name>
</gene>